<dbReference type="SUPFAM" id="SSF53335">
    <property type="entry name" value="S-adenosyl-L-methionine-dependent methyltransferases"/>
    <property type="match status" value="1"/>
</dbReference>
<sequence>MSEQSRHKPTPTPGRSALGAGKGLHGITATNSNTKISASRLRTSATPPPAERSALGNQGLNSERMRTVMVERLLAQGITNDRVLAAMQLVPRHAFVDGALASRAYDDAALPIGHSQTISQPWVVARMISIAAEVAGATKVLEVGTGCGYQAAVMAQVFSQVYSIERIRALYDMAREHLRTLKLSRIRLTYGDGMAGLPSAAPFDAIVVAAAGLKVPQALLSQLAVGGILIAPEGAGTQRLVKIQRTGVANWERQELEEVRFVPLKAGVQT</sequence>
<evidence type="ECO:0000256" key="4">
    <source>
        <dbReference type="ARBA" id="ARBA00022603"/>
    </source>
</evidence>
<keyword evidence="4 7" id="KW-0489">Methyltransferase</keyword>
<dbReference type="HAMAP" id="MF_00090">
    <property type="entry name" value="PIMT"/>
    <property type="match status" value="1"/>
</dbReference>
<dbReference type="GO" id="GO:0032259">
    <property type="term" value="P:methylation"/>
    <property type="evidence" value="ECO:0007669"/>
    <property type="project" value="UniProtKB-KW"/>
</dbReference>
<feature type="region of interest" description="Disordered" evidence="8">
    <location>
        <begin position="1"/>
        <end position="59"/>
    </location>
</feature>
<dbReference type="Pfam" id="PF01135">
    <property type="entry name" value="PCMT"/>
    <property type="match status" value="1"/>
</dbReference>
<organism evidence="9 10">
    <name type="scientific">Zwartia hollandica</name>
    <dbReference type="NCBI Taxonomy" id="324606"/>
    <lineage>
        <taxon>Bacteria</taxon>
        <taxon>Pseudomonadati</taxon>
        <taxon>Pseudomonadota</taxon>
        <taxon>Betaproteobacteria</taxon>
        <taxon>Burkholderiales</taxon>
        <taxon>Alcaligenaceae</taxon>
        <taxon>Zwartia</taxon>
    </lineage>
</organism>
<comment type="subcellular location">
    <subcellularLocation>
        <location evidence="1 7">Cytoplasm</location>
    </subcellularLocation>
</comment>
<dbReference type="GO" id="GO:0030091">
    <property type="term" value="P:protein repair"/>
    <property type="evidence" value="ECO:0007669"/>
    <property type="project" value="UniProtKB-UniRule"/>
</dbReference>
<name>A0A953N5F8_9BURK</name>
<keyword evidence="10" id="KW-1185">Reference proteome</keyword>
<keyword evidence="6 7" id="KW-0949">S-adenosyl-L-methionine</keyword>
<dbReference type="InterPro" id="IPR000682">
    <property type="entry name" value="PCMT"/>
</dbReference>
<dbReference type="PROSITE" id="PS01279">
    <property type="entry name" value="PCMT"/>
    <property type="match status" value="1"/>
</dbReference>
<dbReference type="RefSeq" id="WP_259659693.1">
    <property type="nucleotide sequence ID" value="NZ_JAHXRI010000001.1"/>
</dbReference>
<comment type="catalytic activity">
    <reaction evidence="7">
        <text>[protein]-L-isoaspartate + S-adenosyl-L-methionine = [protein]-L-isoaspartate alpha-methyl ester + S-adenosyl-L-homocysteine</text>
        <dbReference type="Rhea" id="RHEA:12705"/>
        <dbReference type="Rhea" id="RHEA-COMP:12143"/>
        <dbReference type="Rhea" id="RHEA-COMP:12144"/>
        <dbReference type="ChEBI" id="CHEBI:57856"/>
        <dbReference type="ChEBI" id="CHEBI:59789"/>
        <dbReference type="ChEBI" id="CHEBI:90596"/>
        <dbReference type="ChEBI" id="CHEBI:90598"/>
        <dbReference type="EC" id="2.1.1.77"/>
    </reaction>
</comment>
<dbReference type="AlphaFoldDB" id="A0A953N5F8"/>
<evidence type="ECO:0000313" key="10">
    <source>
        <dbReference type="Proteomes" id="UP000739565"/>
    </source>
</evidence>
<dbReference type="FunFam" id="3.40.50.150:FF:000010">
    <property type="entry name" value="Protein-L-isoaspartate O-methyltransferase"/>
    <property type="match status" value="1"/>
</dbReference>
<dbReference type="CDD" id="cd02440">
    <property type="entry name" value="AdoMet_MTases"/>
    <property type="match status" value="1"/>
</dbReference>
<dbReference type="InterPro" id="IPR029063">
    <property type="entry name" value="SAM-dependent_MTases_sf"/>
</dbReference>
<gene>
    <name evidence="7" type="primary">pcm</name>
    <name evidence="9" type="ORF">KZZ10_01380</name>
</gene>
<evidence type="ECO:0000256" key="1">
    <source>
        <dbReference type="ARBA" id="ARBA00004496"/>
    </source>
</evidence>
<evidence type="ECO:0000256" key="7">
    <source>
        <dbReference type="HAMAP-Rule" id="MF_00090"/>
    </source>
</evidence>
<feature type="compositionally biased region" description="Polar residues" evidence="8">
    <location>
        <begin position="28"/>
        <end position="45"/>
    </location>
</feature>
<proteinExistence type="inferred from homology"/>
<dbReference type="EMBL" id="JAHXRI010000001">
    <property type="protein sequence ID" value="MBZ1349286.1"/>
    <property type="molecule type" value="Genomic_DNA"/>
</dbReference>
<keyword evidence="3 7" id="KW-0963">Cytoplasm</keyword>
<dbReference type="Gene3D" id="3.40.50.150">
    <property type="entry name" value="Vaccinia Virus protein VP39"/>
    <property type="match status" value="1"/>
</dbReference>
<dbReference type="EC" id="2.1.1.77" evidence="7"/>
<comment type="caution">
    <text evidence="9">The sequence shown here is derived from an EMBL/GenBank/DDBJ whole genome shotgun (WGS) entry which is preliminary data.</text>
</comment>
<keyword evidence="5 7" id="KW-0808">Transferase</keyword>
<evidence type="ECO:0000256" key="6">
    <source>
        <dbReference type="ARBA" id="ARBA00022691"/>
    </source>
</evidence>
<feature type="active site" evidence="7">
    <location>
        <position position="119"/>
    </location>
</feature>
<dbReference type="GO" id="GO:0005737">
    <property type="term" value="C:cytoplasm"/>
    <property type="evidence" value="ECO:0007669"/>
    <property type="project" value="UniProtKB-SubCell"/>
</dbReference>
<evidence type="ECO:0000256" key="2">
    <source>
        <dbReference type="ARBA" id="ARBA00005369"/>
    </source>
</evidence>
<protein>
    <recommendedName>
        <fullName evidence="7">Protein-L-isoaspartate O-methyltransferase</fullName>
        <ecNumber evidence="7">2.1.1.77</ecNumber>
    </recommendedName>
    <alternativeName>
        <fullName evidence="7">L-isoaspartyl protein carboxyl methyltransferase</fullName>
    </alternativeName>
    <alternativeName>
        <fullName evidence="7">Protein L-isoaspartyl methyltransferase</fullName>
    </alternativeName>
    <alternativeName>
        <fullName evidence="7">Protein-beta-aspartate methyltransferase</fullName>
        <shortName evidence="7">PIMT</shortName>
    </alternativeName>
</protein>
<dbReference type="NCBIfam" id="NF001453">
    <property type="entry name" value="PRK00312.1"/>
    <property type="match status" value="1"/>
</dbReference>
<evidence type="ECO:0000256" key="3">
    <source>
        <dbReference type="ARBA" id="ARBA00022490"/>
    </source>
</evidence>
<reference evidence="9" key="1">
    <citation type="submission" date="2021-07" db="EMBL/GenBank/DDBJ databases">
        <title>New genus and species of the family Alcaligenaceae.</title>
        <authorList>
            <person name="Hahn M.W."/>
        </authorList>
    </citation>
    <scope>NUCLEOTIDE SEQUENCE</scope>
    <source>
        <strain evidence="9">LF4-65</strain>
    </source>
</reference>
<comment type="similarity">
    <text evidence="2 7">Belongs to the methyltransferase superfamily. L-isoaspartyl/D-aspartyl protein methyltransferase family.</text>
</comment>
<dbReference type="PANTHER" id="PTHR11579:SF0">
    <property type="entry name" value="PROTEIN-L-ISOASPARTATE(D-ASPARTATE) O-METHYLTRANSFERASE"/>
    <property type="match status" value="1"/>
</dbReference>
<evidence type="ECO:0000313" key="9">
    <source>
        <dbReference type="EMBL" id="MBZ1349286.1"/>
    </source>
</evidence>
<dbReference type="GO" id="GO:0004719">
    <property type="term" value="F:protein-L-isoaspartate (D-aspartate) O-methyltransferase activity"/>
    <property type="evidence" value="ECO:0007669"/>
    <property type="project" value="UniProtKB-UniRule"/>
</dbReference>
<accession>A0A953N5F8</accession>
<dbReference type="Proteomes" id="UP000739565">
    <property type="component" value="Unassembled WGS sequence"/>
</dbReference>
<dbReference type="PANTHER" id="PTHR11579">
    <property type="entry name" value="PROTEIN-L-ISOASPARTATE O-METHYLTRANSFERASE"/>
    <property type="match status" value="1"/>
</dbReference>
<evidence type="ECO:0000256" key="5">
    <source>
        <dbReference type="ARBA" id="ARBA00022679"/>
    </source>
</evidence>
<dbReference type="NCBIfam" id="TIGR00080">
    <property type="entry name" value="pimt"/>
    <property type="match status" value="1"/>
</dbReference>
<evidence type="ECO:0000256" key="8">
    <source>
        <dbReference type="SAM" id="MobiDB-lite"/>
    </source>
</evidence>
<comment type="function">
    <text evidence="7">Catalyzes the methyl esterification of L-isoaspartyl residues in peptides and proteins that result from spontaneous decomposition of normal L-aspartyl and L-asparaginyl residues. It plays a role in the repair and/or degradation of damaged proteins.</text>
</comment>